<dbReference type="Gene3D" id="1.10.287.540">
    <property type="entry name" value="Helix hairpin bin"/>
    <property type="match status" value="1"/>
</dbReference>
<dbReference type="Pfam" id="PF05979">
    <property type="entry name" value="DUF896"/>
    <property type="match status" value="1"/>
</dbReference>
<evidence type="ECO:0000313" key="3">
    <source>
        <dbReference type="EMBL" id="NHN30748.1"/>
    </source>
</evidence>
<protein>
    <recommendedName>
        <fullName evidence="2">UPF0291 protein G9U52_12980</fullName>
    </recommendedName>
</protein>
<dbReference type="InterPro" id="IPR009242">
    <property type="entry name" value="DUF896"/>
</dbReference>
<organism evidence="3 4">
    <name type="scientific">Paenibacillus agricola</name>
    <dbReference type="NCBI Taxonomy" id="2716264"/>
    <lineage>
        <taxon>Bacteria</taxon>
        <taxon>Bacillati</taxon>
        <taxon>Bacillota</taxon>
        <taxon>Bacilli</taxon>
        <taxon>Bacillales</taxon>
        <taxon>Paenibacillaceae</taxon>
        <taxon>Paenibacillus</taxon>
    </lineage>
</organism>
<dbReference type="RefSeq" id="WP_166150084.1">
    <property type="nucleotide sequence ID" value="NZ_JAAOIW010000004.1"/>
</dbReference>
<comment type="caution">
    <text evidence="3">The sequence shown here is derived from an EMBL/GenBank/DDBJ whole genome shotgun (WGS) entry which is preliminary data.</text>
</comment>
<dbReference type="PANTHER" id="PTHR37300">
    <property type="entry name" value="UPF0291 PROTEIN CBO2609/CLC_2481"/>
    <property type="match status" value="1"/>
</dbReference>
<dbReference type="SUPFAM" id="SSF158221">
    <property type="entry name" value="YnzC-like"/>
    <property type="match status" value="1"/>
</dbReference>
<gene>
    <name evidence="3" type="ORF">G9U52_12980</name>
</gene>
<sequence length="70" mass="8274">MNQGTEQYIKRINELANKAKTEGLTDEELEERNELRKLYIEAFRGSLRNQLESIKFVDEVEVEADDEQKK</sequence>
<proteinExistence type="inferred from homology"/>
<dbReference type="Proteomes" id="UP001165962">
    <property type="component" value="Unassembled WGS sequence"/>
</dbReference>
<evidence type="ECO:0000256" key="2">
    <source>
        <dbReference type="HAMAP-Rule" id="MF_01103"/>
    </source>
</evidence>
<comment type="subcellular location">
    <subcellularLocation>
        <location evidence="2">Cytoplasm</location>
    </subcellularLocation>
</comment>
<keyword evidence="4" id="KW-1185">Reference proteome</keyword>
<reference evidence="3" key="1">
    <citation type="submission" date="2020-03" db="EMBL/GenBank/DDBJ databases">
        <title>Draft sequencing of Paenibacilllus sp. S3N08.</title>
        <authorList>
            <person name="Kim D.-U."/>
        </authorList>
    </citation>
    <scope>NUCLEOTIDE SEQUENCE</scope>
    <source>
        <strain evidence="3">S3N08</strain>
    </source>
</reference>
<name>A0ABX0J7D2_9BACL</name>
<dbReference type="HAMAP" id="MF_01103">
    <property type="entry name" value="UPF0291"/>
    <property type="match status" value="1"/>
</dbReference>
<dbReference type="EMBL" id="JAAOIW010000004">
    <property type="protein sequence ID" value="NHN30748.1"/>
    <property type="molecule type" value="Genomic_DNA"/>
</dbReference>
<accession>A0ABX0J7D2</accession>
<dbReference type="PANTHER" id="PTHR37300:SF1">
    <property type="entry name" value="UPF0291 PROTEIN YNZC"/>
    <property type="match status" value="1"/>
</dbReference>
<evidence type="ECO:0000313" key="4">
    <source>
        <dbReference type="Proteomes" id="UP001165962"/>
    </source>
</evidence>
<keyword evidence="1 2" id="KW-0963">Cytoplasm</keyword>
<comment type="similarity">
    <text evidence="2">Belongs to the UPF0291 family.</text>
</comment>
<evidence type="ECO:0000256" key="1">
    <source>
        <dbReference type="ARBA" id="ARBA00022490"/>
    </source>
</evidence>